<evidence type="ECO:0000256" key="2">
    <source>
        <dbReference type="ARBA" id="ARBA00023027"/>
    </source>
</evidence>
<dbReference type="AlphaFoldDB" id="A0A5B9Y473"/>
<dbReference type="Gene3D" id="1.10.1040.10">
    <property type="entry name" value="N-(1-d-carboxylethyl)-l-norvaline Dehydrogenase, domain 2"/>
    <property type="match status" value="1"/>
</dbReference>
<dbReference type="GO" id="GO:0005829">
    <property type="term" value="C:cytosol"/>
    <property type="evidence" value="ECO:0007669"/>
    <property type="project" value="TreeGrafter"/>
</dbReference>
<dbReference type="KEGG" id="schi:SCHIN_v1c02690"/>
<dbReference type="SUPFAM" id="SSF48179">
    <property type="entry name" value="6-phosphogluconate dehydrogenase C-terminal domain-like"/>
    <property type="match status" value="1"/>
</dbReference>
<gene>
    <name evidence="6" type="primary">mtlD</name>
    <name evidence="6" type="ORF">SCHIN_v1c02690</name>
</gene>
<dbReference type="InterPro" id="IPR008927">
    <property type="entry name" value="6-PGluconate_DH-like_C_sf"/>
</dbReference>
<name>A0A5B9Y473_9MOLU</name>
<feature type="domain" description="Mannitol dehydrogenase C-terminal" evidence="5">
    <location>
        <begin position="181"/>
        <end position="320"/>
    </location>
</feature>
<dbReference type="InterPro" id="IPR013118">
    <property type="entry name" value="Mannitol_DH_C"/>
</dbReference>
<dbReference type="InterPro" id="IPR013131">
    <property type="entry name" value="Mannitol_DH_N"/>
</dbReference>
<dbReference type="SUPFAM" id="SSF51735">
    <property type="entry name" value="NAD(P)-binding Rossmann-fold domains"/>
    <property type="match status" value="1"/>
</dbReference>
<feature type="domain" description="Mannitol dehydrogenase N-terminal" evidence="4">
    <location>
        <begin position="9"/>
        <end position="161"/>
    </location>
</feature>
<dbReference type="GO" id="GO:0019592">
    <property type="term" value="P:mannitol catabolic process"/>
    <property type="evidence" value="ECO:0007669"/>
    <property type="project" value="TreeGrafter"/>
</dbReference>
<dbReference type="InterPro" id="IPR036291">
    <property type="entry name" value="NAD(P)-bd_dom_sf"/>
</dbReference>
<evidence type="ECO:0000256" key="1">
    <source>
        <dbReference type="ARBA" id="ARBA00023002"/>
    </source>
</evidence>
<protein>
    <submittedName>
        <fullName evidence="6">Mannitol-1-phosphate 5-dehydrogenase</fullName>
    </submittedName>
</protein>
<evidence type="ECO:0000259" key="5">
    <source>
        <dbReference type="Pfam" id="PF08125"/>
    </source>
</evidence>
<keyword evidence="1" id="KW-0560">Oxidoreductase</keyword>
<reference evidence="6 7" key="1">
    <citation type="submission" date="2019-08" db="EMBL/GenBank/DDBJ databases">
        <title>Complete genome sequence of Spiroplasma chinense CCH (DSM 19755).</title>
        <authorList>
            <person name="Shen H.-Y."/>
            <person name="Lin Y.-C."/>
            <person name="Chou L."/>
            <person name="Kuo C.-H."/>
        </authorList>
    </citation>
    <scope>NUCLEOTIDE SEQUENCE [LARGE SCALE GENOMIC DNA]</scope>
    <source>
        <strain evidence="6 7">CCH</strain>
    </source>
</reference>
<sequence length="351" mass="40829">MFEKNSSPINFTFVDSDDKTIQFLKKENKITIKYMKEQKLVKQEFSGFKIVNIEEVSKNIEDYLDIDIITTSVGVNNLSKLTNTIERIVEKSKKSILIMCCENGNRVSSGFKKEFHEKIAAKINFVDCAIDRIIPNQNFIQNGYLLTEEYSNWVVDANQWPMGFQKISSIKYSDDLDYEMKIKLCLLNGSHSALSWYRYNIDRFDGIKTVADSLKNEETLEFLKGYVLEVSKALSKNNEKLLNLNKEFAKKVIERFKNPLFNDELSRVGRNPMVKLKKGERVFIPLEEAVKTNSSYKFILTTLKNGLNYWNVDDEESKIIRKVLFEEGFSALLHTCLEFDEKLINVLKEEM</sequence>
<evidence type="ECO:0000313" key="7">
    <source>
        <dbReference type="Proteomes" id="UP000323144"/>
    </source>
</evidence>
<proteinExistence type="predicted"/>
<dbReference type="Proteomes" id="UP000323144">
    <property type="component" value="Chromosome"/>
</dbReference>
<dbReference type="InterPro" id="IPR013328">
    <property type="entry name" value="6PGD_dom2"/>
</dbReference>
<dbReference type="PANTHER" id="PTHR30524:SF0">
    <property type="entry name" value="ALTRONATE OXIDOREDUCTASE-RELATED"/>
    <property type="match status" value="1"/>
</dbReference>
<evidence type="ECO:0000259" key="4">
    <source>
        <dbReference type="Pfam" id="PF01232"/>
    </source>
</evidence>
<dbReference type="Gene3D" id="3.40.50.720">
    <property type="entry name" value="NAD(P)-binding Rossmann-like Domain"/>
    <property type="match status" value="1"/>
</dbReference>
<evidence type="ECO:0000256" key="3">
    <source>
        <dbReference type="ARBA" id="ARBA00048615"/>
    </source>
</evidence>
<keyword evidence="2" id="KW-0520">NAD</keyword>
<keyword evidence="7" id="KW-1185">Reference proteome</keyword>
<accession>A0A5B9Y473</accession>
<comment type="catalytic activity">
    <reaction evidence="3">
        <text>D-mannitol 1-phosphate + NAD(+) = beta-D-fructose 6-phosphate + NADH + H(+)</text>
        <dbReference type="Rhea" id="RHEA:19661"/>
        <dbReference type="ChEBI" id="CHEBI:15378"/>
        <dbReference type="ChEBI" id="CHEBI:57540"/>
        <dbReference type="ChEBI" id="CHEBI:57634"/>
        <dbReference type="ChEBI" id="CHEBI:57945"/>
        <dbReference type="ChEBI" id="CHEBI:61381"/>
        <dbReference type="EC" id="1.1.1.17"/>
    </reaction>
</comment>
<dbReference type="Pfam" id="PF08125">
    <property type="entry name" value="Mannitol_dh_C"/>
    <property type="match status" value="1"/>
</dbReference>
<organism evidence="6 7">
    <name type="scientific">Spiroplasma chinense</name>
    <dbReference type="NCBI Taxonomy" id="216932"/>
    <lineage>
        <taxon>Bacteria</taxon>
        <taxon>Bacillati</taxon>
        <taxon>Mycoplasmatota</taxon>
        <taxon>Mollicutes</taxon>
        <taxon>Entomoplasmatales</taxon>
        <taxon>Spiroplasmataceae</taxon>
        <taxon>Spiroplasma</taxon>
    </lineage>
</organism>
<dbReference type="Pfam" id="PF01232">
    <property type="entry name" value="Mannitol_dh"/>
    <property type="match status" value="1"/>
</dbReference>
<dbReference type="GO" id="GO:0008926">
    <property type="term" value="F:mannitol-1-phosphate 5-dehydrogenase activity"/>
    <property type="evidence" value="ECO:0007669"/>
    <property type="project" value="UniProtKB-EC"/>
</dbReference>
<dbReference type="PANTHER" id="PTHR30524">
    <property type="entry name" value="MANNITOL-1-PHOSPHATE 5-DEHYDROGENASE"/>
    <property type="match status" value="1"/>
</dbReference>
<evidence type="ECO:0000313" key="6">
    <source>
        <dbReference type="EMBL" id="QEH61466.1"/>
    </source>
</evidence>
<dbReference type="EMBL" id="CP043026">
    <property type="protein sequence ID" value="QEH61466.1"/>
    <property type="molecule type" value="Genomic_DNA"/>
</dbReference>